<dbReference type="EMBL" id="HG994582">
    <property type="protein sequence ID" value="CAF2885052.1"/>
    <property type="molecule type" value="Genomic_DNA"/>
</dbReference>
<protein>
    <submittedName>
        <fullName evidence="1">(salmon louse) hypothetical protein</fullName>
    </submittedName>
</protein>
<name>A0A7R8H5V5_LEPSM</name>
<dbReference type="Proteomes" id="UP000675881">
    <property type="component" value="Chromosome 3"/>
</dbReference>
<proteinExistence type="predicted"/>
<accession>A0A7R8H5V5</accession>
<evidence type="ECO:0000313" key="2">
    <source>
        <dbReference type="Proteomes" id="UP000675881"/>
    </source>
</evidence>
<sequence length="196" mass="22414">MGATSQHQSLLARARETADQYYGLIFPFLPAVKIPQPFIALWSVLWTHDRSRLWPFLHPETSLRTESIDDRDLATVDYAHLDSQRQRQSPLLALTLERLRSRTNSIIVPIDAPLELTSLKASKRGAFYVNGLYANPFKRHKLLAAVKEDESFRPPLQAARIGDWSKVTEDPHPQKKERHAFLMGEKCVDCYFGESA</sequence>
<evidence type="ECO:0000313" key="1">
    <source>
        <dbReference type="EMBL" id="CAF2885052.1"/>
    </source>
</evidence>
<keyword evidence="2" id="KW-1185">Reference proteome</keyword>
<gene>
    <name evidence="1" type="ORF">LSAA_8086</name>
</gene>
<organism evidence="1 2">
    <name type="scientific">Lepeophtheirus salmonis</name>
    <name type="common">Salmon louse</name>
    <name type="synonym">Caligus salmonis</name>
    <dbReference type="NCBI Taxonomy" id="72036"/>
    <lineage>
        <taxon>Eukaryota</taxon>
        <taxon>Metazoa</taxon>
        <taxon>Ecdysozoa</taxon>
        <taxon>Arthropoda</taxon>
        <taxon>Crustacea</taxon>
        <taxon>Multicrustacea</taxon>
        <taxon>Hexanauplia</taxon>
        <taxon>Copepoda</taxon>
        <taxon>Siphonostomatoida</taxon>
        <taxon>Caligidae</taxon>
        <taxon>Lepeophtheirus</taxon>
    </lineage>
</organism>
<reference evidence="1" key="1">
    <citation type="submission" date="2021-02" db="EMBL/GenBank/DDBJ databases">
        <authorList>
            <person name="Bekaert M."/>
        </authorList>
    </citation>
    <scope>NUCLEOTIDE SEQUENCE</scope>
    <source>
        <strain evidence="1">IoA-00</strain>
    </source>
</reference>
<dbReference type="AlphaFoldDB" id="A0A7R8H5V5"/>